<organism evidence="8 9">
    <name type="scientific">Candidatus Kuenenbacteria bacterium RIFCSPHIGHO2_02_FULL_39_13</name>
    <dbReference type="NCBI Taxonomy" id="1798561"/>
    <lineage>
        <taxon>Bacteria</taxon>
        <taxon>Candidatus Kueneniibacteriota</taxon>
    </lineage>
</organism>
<evidence type="ECO:0000256" key="5">
    <source>
        <dbReference type="ARBA" id="ARBA00023136"/>
    </source>
</evidence>
<comment type="caution">
    <text evidence="8">The sequence shown here is derived from an EMBL/GenBank/DDBJ whole genome shotgun (WGS) entry which is preliminary data.</text>
</comment>
<dbReference type="SUPFAM" id="SSF140478">
    <property type="entry name" value="LemA-like"/>
    <property type="match status" value="1"/>
</dbReference>
<comment type="subcellular location">
    <subcellularLocation>
        <location evidence="1">Membrane</location>
        <topology evidence="1">Single-pass membrane protein</topology>
    </subcellularLocation>
</comment>
<keyword evidence="5 7" id="KW-0472">Membrane</keyword>
<dbReference type="Proteomes" id="UP000179136">
    <property type="component" value="Unassembled WGS sequence"/>
</dbReference>
<dbReference type="Gene3D" id="1.20.1440.20">
    <property type="entry name" value="LemA-like domain"/>
    <property type="match status" value="1"/>
</dbReference>
<dbReference type="AlphaFoldDB" id="A0A1F6FMC7"/>
<dbReference type="Pfam" id="PF04011">
    <property type="entry name" value="LemA"/>
    <property type="match status" value="1"/>
</dbReference>
<feature type="transmembrane region" description="Helical" evidence="7">
    <location>
        <begin position="6"/>
        <end position="27"/>
    </location>
</feature>
<dbReference type="PANTHER" id="PTHR34478">
    <property type="entry name" value="PROTEIN LEMA"/>
    <property type="match status" value="1"/>
</dbReference>
<keyword evidence="3 7" id="KW-0812">Transmembrane</keyword>
<evidence type="ECO:0000256" key="6">
    <source>
        <dbReference type="SAM" id="Coils"/>
    </source>
</evidence>
<evidence type="ECO:0008006" key="10">
    <source>
        <dbReference type="Google" id="ProtNLM"/>
    </source>
</evidence>
<dbReference type="EMBL" id="MFMW01000024">
    <property type="protein sequence ID" value="OGG87010.1"/>
    <property type="molecule type" value="Genomic_DNA"/>
</dbReference>
<dbReference type="GO" id="GO:0016020">
    <property type="term" value="C:membrane"/>
    <property type="evidence" value="ECO:0007669"/>
    <property type="project" value="UniProtKB-SubCell"/>
</dbReference>
<feature type="coiled-coil region" evidence="6">
    <location>
        <begin position="111"/>
        <end position="138"/>
    </location>
</feature>
<evidence type="ECO:0000313" key="9">
    <source>
        <dbReference type="Proteomes" id="UP000179136"/>
    </source>
</evidence>
<name>A0A1F6FMC7_9BACT</name>
<evidence type="ECO:0000256" key="1">
    <source>
        <dbReference type="ARBA" id="ARBA00004167"/>
    </source>
</evidence>
<evidence type="ECO:0000313" key="8">
    <source>
        <dbReference type="EMBL" id="OGG87010.1"/>
    </source>
</evidence>
<evidence type="ECO:0000256" key="2">
    <source>
        <dbReference type="ARBA" id="ARBA00008854"/>
    </source>
</evidence>
<gene>
    <name evidence="8" type="ORF">A3B87_03505</name>
</gene>
<sequence length="185" mass="21370">MLLFIYIVMGVIIVLVFWAIAVFNRLITLRTRTQEAWSDIDVQLKRRYDLIPNLVETVKGYASHEKNLFESVTLARVSAMEAKTVQERAMAENALTETLKTLFAVTENYPQLQASQNFLELQRELRDTENKIQAARRFYNGNARDLNIKIEVFPASVIASSFGFKKVEFFELIEEVAKEPVKVQF</sequence>
<dbReference type="STRING" id="1798561.A3B87_03505"/>
<dbReference type="PANTHER" id="PTHR34478:SF2">
    <property type="entry name" value="MEMBRANE PROTEIN"/>
    <property type="match status" value="1"/>
</dbReference>
<comment type="similarity">
    <text evidence="2">Belongs to the LemA family.</text>
</comment>
<proteinExistence type="inferred from homology"/>
<evidence type="ECO:0000256" key="3">
    <source>
        <dbReference type="ARBA" id="ARBA00022692"/>
    </source>
</evidence>
<keyword evidence="4 7" id="KW-1133">Transmembrane helix</keyword>
<protein>
    <recommendedName>
        <fullName evidence="10">LemA family protein</fullName>
    </recommendedName>
</protein>
<dbReference type="InterPro" id="IPR007156">
    <property type="entry name" value="MamQ_LemA"/>
</dbReference>
<dbReference type="InterPro" id="IPR023353">
    <property type="entry name" value="LemA-like_dom_sf"/>
</dbReference>
<accession>A0A1F6FMC7</accession>
<evidence type="ECO:0000256" key="7">
    <source>
        <dbReference type="SAM" id="Phobius"/>
    </source>
</evidence>
<keyword evidence="6" id="KW-0175">Coiled coil</keyword>
<evidence type="ECO:0000256" key="4">
    <source>
        <dbReference type="ARBA" id="ARBA00022989"/>
    </source>
</evidence>
<reference evidence="8 9" key="1">
    <citation type="journal article" date="2016" name="Nat. Commun.">
        <title>Thousands of microbial genomes shed light on interconnected biogeochemical processes in an aquifer system.</title>
        <authorList>
            <person name="Anantharaman K."/>
            <person name="Brown C.T."/>
            <person name="Hug L.A."/>
            <person name="Sharon I."/>
            <person name="Castelle C.J."/>
            <person name="Probst A.J."/>
            <person name="Thomas B.C."/>
            <person name="Singh A."/>
            <person name="Wilkins M.J."/>
            <person name="Karaoz U."/>
            <person name="Brodie E.L."/>
            <person name="Williams K.H."/>
            <person name="Hubbard S.S."/>
            <person name="Banfield J.F."/>
        </authorList>
    </citation>
    <scope>NUCLEOTIDE SEQUENCE [LARGE SCALE GENOMIC DNA]</scope>
</reference>